<proteinExistence type="predicted"/>
<keyword evidence="1 2" id="KW-0597">Phosphoprotein</keyword>
<dbReference type="Gene3D" id="3.40.50.2300">
    <property type="match status" value="1"/>
</dbReference>
<dbReference type="SMART" id="SM00448">
    <property type="entry name" value="REC"/>
    <property type="match status" value="1"/>
</dbReference>
<organism evidence="4 5">
    <name type="scientific">Microcoleus anatoxicus PTRS2</name>
    <dbReference type="NCBI Taxonomy" id="2705321"/>
    <lineage>
        <taxon>Bacteria</taxon>
        <taxon>Bacillati</taxon>
        <taxon>Cyanobacteriota</taxon>
        <taxon>Cyanophyceae</taxon>
        <taxon>Oscillatoriophycideae</taxon>
        <taxon>Oscillatoriales</taxon>
        <taxon>Microcoleaceae</taxon>
        <taxon>Microcoleus</taxon>
        <taxon>Microcoleus anatoxicus</taxon>
    </lineage>
</organism>
<dbReference type="SUPFAM" id="SSF52172">
    <property type="entry name" value="CheY-like"/>
    <property type="match status" value="1"/>
</dbReference>
<dbReference type="Proteomes" id="UP001384579">
    <property type="component" value="Unassembled WGS sequence"/>
</dbReference>
<sequence>MRKPVILCVDDEMVVLNSLKIQLKKEFGDTYLYEIAENAEEAMEIIQEIEEEAEASHILVIVSDWLMPGIKGDEFLIDVHKKYPKIVKVILTGQADALAIERVKKQANLHQCLYKPWDGKELVEIIKSGLAKA</sequence>
<evidence type="ECO:0000256" key="1">
    <source>
        <dbReference type="ARBA" id="ARBA00022553"/>
    </source>
</evidence>
<dbReference type="PROSITE" id="PS50110">
    <property type="entry name" value="RESPONSE_REGULATORY"/>
    <property type="match status" value="1"/>
</dbReference>
<feature type="domain" description="Response regulatory" evidence="3">
    <location>
        <begin position="5"/>
        <end position="130"/>
    </location>
</feature>
<gene>
    <name evidence="4" type="ORF">WMG39_05090</name>
</gene>
<dbReference type="InterPro" id="IPR011006">
    <property type="entry name" value="CheY-like_superfamily"/>
</dbReference>
<evidence type="ECO:0000256" key="2">
    <source>
        <dbReference type="PROSITE-ProRule" id="PRU00169"/>
    </source>
</evidence>
<accession>A0ABU8YIM1</accession>
<dbReference type="EMBL" id="JBBLXS010000039">
    <property type="protein sequence ID" value="MEK0184224.1"/>
    <property type="molecule type" value="Genomic_DNA"/>
</dbReference>
<dbReference type="InterPro" id="IPR001789">
    <property type="entry name" value="Sig_transdc_resp-reg_receiver"/>
</dbReference>
<dbReference type="Pfam" id="PF00072">
    <property type="entry name" value="Response_reg"/>
    <property type="match status" value="1"/>
</dbReference>
<name>A0ABU8YIM1_9CYAN</name>
<dbReference type="InterPro" id="IPR050595">
    <property type="entry name" value="Bact_response_regulator"/>
</dbReference>
<feature type="modified residue" description="4-aspartylphosphate" evidence="2">
    <location>
        <position position="64"/>
    </location>
</feature>
<comment type="caution">
    <text evidence="4">The sequence shown here is derived from an EMBL/GenBank/DDBJ whole genome shotgun (WGS) entry which is preliminary data.</text>
</comment>
<reference evidence="4 5" key="1">
    <citation type="journal article" date="2020" name="Harmful Algae">
        <title>Molecular and morphological characterization of a novel dihydroanatoxin-a producing Microcoleus species (cyanobacteria) from the Russian River, California, USA.</title>
        <authorList>
            <person name="Conklin K.Y."/>
            <person name="Stancheva R."/>
            <person name="Otten T.G."/>
            <person name="Fadness R."/>
            <person name="Boyer G.L."/>
            <person name="Read B."/>
            <person name="Zhang X."/>
            <person name="Sheath R.G."/>
        </authorList>
    </citation>
    <scope>NUCLEOTIDE SEQUENCE [LARGE SCALE GENOMIC DNA]</scope>
    <source>
        <strain evidence="4 5">PTRS2</strain>
    </source>
</reference>
<evidence type="ECO:0000313" key="4">
    <source>
        <dbReference type="EMBL" id="MEK0184224.1"/>
    </source>
</evidence>
<protein>
    <submittedName>
        <fullName evidence="4">Response regulator</fullName>
    </submittedName>
</protein>
<dbReference type="PANTHER" id="PTHR44591">
    <property type="entry name" value="STRESS RESPONSE REGULATOR PROTEIN 1"/>
    <property type="match status" value="1"/>
</dbReference>
<keyword evidence="5" id="KW-1185">Reference proteome</keyword>
<evidence type="ECO:0000259" key="3">
    <source>
        <dbReference type="PROSITE" id="PS50110"/>
    </source>
</evidence>
<dbReference type="RefSeq" id="WP_340519998.1">
    <property type="nucleotide sequence ID" value="NZ_JBBLXS010000039.1"/>
</dbReference>
<dbReference type="PANTHER" id="PTHR44591:SF19">
    <property type="entry name" value="TWO-COMPONENT RESPONSE REGULATOR-RELATED"/>
    <property type="match status" value="1"/>
</dbReference>
<evidence type="ECO:0000313" key="5">
    <source>
        <dbReference type="Proteomes" id="UP001384579"/>
    </source>
</evidence>